<accession>A0ABZ3EUU2</accession>
<evidence type="ECO:0000313" key="11">
    <source>
        <dbReference type="EMBL" id="XAH73369.1"/>
    </source>
</evidence>
<dbReference type="CDD" id="cd00609">
    <property type="entry name" value="AAT_like"/>
    <property type="match status" value="1"/>
</dbReference>
<dbReference type="Proteomes" id="UP001451571">
    <property type="component" value="Chromosome"/>
</dbReference>
<dbReference type="Pfam" id="PF00155">
    <property type="entry name" value="Aminotran_1_2"/>
    <property type="match status" value="1"/>
</dbReference>
<sequence length="356" mass="40857">MKWEENVRRVEPYVPGEQPKQANIIKLNTNECPYPPAPGVREKLRQIDTDSFRLYPDTSIGELAGELCAYYGVLPEQLYIGVGSDDVLAMAFLTFFCSDKPILFPDITYSFYDVWAELYRIPYELQPLDDEFFIRKEDYFKPNGGIIIPNPNAPTGVFEEVSTMEEIIEANRDSVVIIDEAYIDFGGESCLKLIDKYDNLLVVQTFSKSRAMAGMRIGFAMGNPKLISYLQNAKFSFNSYTMNTPAILLGAEAVRDKAYFKETTEKIINTRESIKLRLKELGFSFPDSKANFIFASHERIPAKEIFNDLKEKDIFVRYWDKPRIGNYLRISIGTPEEMDILMENLKGMVEHDGDIY</sequence>
<keyword evidence="4 9" id="KW-0032">Aminotransferase</keyword>
<feature type="modified residue" description="N6-(pyridoxal phosphate)lysine" evidence="9">
    <location>
        <position position="208"/>
    </location>
</feature>
<dbReference type="InterPro" id="IPR015422">
    <property type="entry name" value="PyrdxlP-dep_Trfase_small"/>
</dbReference>
<dbReference type="InterPro" id="IPR004839">
    <property type="entry name" value="Aminotransferase_I/II_large"/>
</dbReference>
<comment type="subunit">
    <text evidence="3 9">Homodimer.</text>
</comment>
<evidence type="ECO:0000313" key="12">
    <source>
        <dbReference type="Proteomes" id="UP001451571"/>
    </source>
</evidence>
<keyword evidence="7 9" id="KW-0663">Pyridoxal phosphate</keyword>
<evidence type="ECO:0000256" key="1">
    <source>
        <dbReference type="ARBA" id="ARBA00001933"/>
    </source>
</evidence>
<evidence type="ECO:0000256" key="3">
    <source>
        <dbReference type="ARBA" id="ARBA00011738"/>
    </source>
</evidence>
<dbReference type="InterPro" id="IPR005861">
    <property type="entry name" value="HisP_aminotrans"/>
</dbReference>
<dbReference type="GO" id="GO:0004400">
    <property type="term" value="F:histidinol-phosphate transaminase activity"/>
    <property type="evidence" value="ECO:0007669"/>
    <property type="project" value="UniProtKB-EC"/>
</dbReference>
<evidence type="ECO:0000259" key="10">
    <source>
        <dbReference type="Pfam" id="PF00155"/>
    </source>
</evidence>
<evidence type="ECO:0000256" key="6">
    <source>
        <dbReference type="ARBA" id="ARBA00022679"/>
    </source>
</evidence>
<dbReference type="InterPro" id="IPR015424">
    <property type="entry name" value="PyrdxlP-dep_Trfase"/>
</dbReference>
<dbReference type="SUPFAM" id="SSF53383">
    <property type="entry name" value="PLP-dependent transferases"/>
    <property type="match status" value="1"/>
</dbReference>
<evidence type="ECO:0000256" key="2">
    <source>
        <dbReference type="ARBA" id="ARBA00007970"/>
    </source>
</evidence>
<name>A0ABZ3EUU2_9FIRM</name>
<keyword evidence="5 9" id="KW-0028">Amino-acid biosynthesis</keyword>
<evidence type="ECO:0000256" key="7">
    <source>
        <dbReference type="ARBA" id="ARBA00022898"/>
    </source>
</evidence>
<evidence type="ECO:0000256" key="5">
    <source>
        <dbReference type="ARBA" id="ARBA00022605"/>
    </source>
</evidence>
<keyword evidence="8 9" id="KW-0368">Histidine biosynthesis</keyword>
<evidence type="ECO:0000256" key="9">
    <source>
        <dbReference type="HAMAP-Rule" id="MF_01023"/>
    </source>
</evidence>
<comment type="similarity">
    <text evidence="2 9">Belongs to the class-II pyridoxal-phosphate-dependent aminotransferase family. Histidinol-phosphate aminotransferase subfamily.</text>
</comment>
<organism evidence="11 12">
    <name type="scientific">Kineothrix sedimenti</name>
    <dbReference type="NCBI Taxonomy" id="3123317"/>
    <lineage>
        <taxon>Bacteria</taxon>
        <taxon>Bacillati</taxon>
        <taxon>Bacillota</taxon>
        <taxon>Clostridia</taxon>
        <taxon>Lachnospirales</taxon>
        <taxon>Lachnospiraceae</taxon>
        <taxon>Kineothrix</taxon>
    </lineage>
</organism>
<comment type="cofactor">
    <cofactor evidence="1 9">
        <name>pyridoxal 5'-phosphate</name>
        <dbReference type="ChEBI" id="CHEBI:597326"/>
    </cofactor>
</comment>
<evidence type="ECO:0000256" key="8">
    <source>
        <dbReference type="ARBA" id="ARBA00023102"/>
    </source>
</evidence>
<comment type="catalytic activity">
    <reaction evidence="9">
        <text>L-histidinol phosphate + 2-oxoglutarate = 3-(imidazol-4-yl)-2-oxopropyl phosphate + L-glutamate</text>
        <dbReference type="Rhea" id="RHEA:23744"/>
        <dbReference type="ChEBI" id="CHEBI:16810"/>
        <dbReference type="ChEBI" id="CHEBI:29985"/>
        <dbReference type="ChEBI" id="CHEBI:57766"/>
        <dbReference type="ChEBI" id="CHEBI:57980"/>
        <dbReference type="EC" id="2.6.1.9"/>
    </reaction>
</comment>
<dbReference type="InterPro" id="IPR015421">
    <property type="entry name" value="PyrdxlP-dep_Trfase_major"/>
</dbReference>
<gene>
    <name evidence="9" type="primary">hisC</name>
    <name evidence="11" type="ORF">V6984_17970</name>
</gene>
<keyword evidence="6 9" id="KW-0808">Transferase</keyword>
<dbReference type="PANTHER" id="PTHR42885:SF2">
    <property type="entry name" value="HISTIDINOL-PHOSPHATE AMINOTRANSFERASE"/>
    <property type="match status" value="1"/>
</dbReference>
<protein>
    <recommendedName>
        <fullName evidence="9">Histidinol-phosphate aminotransferase</fullName>
        <ecNumber evidence="9">2.6.1.9</ecNumber>
    </recommendedName>
    <alternativeName>
        <fullName evidence="9">Imidazole acetol-phosphate transaminase</fullName>
    </alternativeName>
</protein>
<dbReference type="RefSeq" id="WP_342756977.1">
    <property type="nucleotide sequence ID" value="NZ_CP146256.1"/>
</dbReference>
<dbReference type="PANTHER" id="PTHR42885">
    <property type="entry name" value="HISTIDINOL-PHOSPHATE AMINOTRANSFERASE-RELATED"/>
    <property type="match status" value="1"/>
</dbReference>
<dbReference type="InterPro" id="IPR001917">
    <property type="entry name" value="Aminotrans_II_pyridoxalP_BS"/>
</dbReference>
<keyword evidence="12" id="KW-1185">Reference proteome</keyword>
<dbReference type="PROSITE" id="PS00599">
    <property type="entry name" value="AA_TRANSFER_CLASS_2"/>
    <property type="match status" value="1"/>
</dbReference>
<feature type="domain" description="Aminotransferase class I/classII large" evidence="10">
    <location>
        <begin position="23"/>
        <end position="344"/>
    </location>
</feature>
<dbReference type="Gene3D" id="3.90.1150.10">
    <property type="entry name" value="Aspartate Aminotransferase, domain 1"/>
    <property type="match status" value="1"/>
</dbReference>
<evidence type="ECO:0000256" key="4">
    <source>
        <dbReference type="ARBA" id="ARBA00022576"/>
    </source>
</evidence>
<reference evidence="11 12" key="1">
    <citation type="submission" date="2024-02" db="EMBL/GenBank/DDBJ databases">
        <title>Bacterial strain from lacustrine sediment.</title>
        <authorList>
            <person name="Petit C."/>
            <person name="Fadhlaoui K."/>
        </authorList>
    </citation>
    <scope>NUCLEOTIDE SEQUENCE [LARGE SCALE GENOMIC DNA]</scope>
    <source>
        <strain evidence="11 12">IPX-CK</strain>
    </source>
</reference>
<dbReference type="EC" id="2.6.1.9" evidence="9"/>
<proteinExistence type="inferred from homology"/>
<comment type="pathway">
    <text evidence="9">Amino-acid biosynthesis; L-histidine biosynthesis; L-histidine from 5-phospho-alpha-D-ribose 1-diphosphate: step 7/9.</text>
</comment>
<dbReference type="Gene3D" id="3.40.640.10">
    <property type="entry name" value="Type I PLP-dependent aspartate aminotransferase-like (Major domain)"/>
    <property type="match status" value="1"/>
</dbReference>
<dbReference type="EMBL" id="CP146256">
    <property type="protein sequence ID" value="XAH73369.1"/>
    <property type="molecule type" value="Genomic_DNA"/>
</dbReference>
<dbReference type="HAMAP" id="MF_01023">
    <property type="entry name" value="HisC_aminotrans_2"/>
    <property type="match status" value="1"/>
</dbReference>